<name>A0AAP8F149_9BACI</name>
<dbReference type="Gene3D" id="3.60.20.10">
    <property type="entry name" value="Glutamine Phosphoribosylpyrophosphate, subunit 1, domain 1"/>
    <property type="match status" value="1"/>
</dbReference>
<accession>A0AAP8F149</accession>
<proteinExistence type="predicted"/>
<dbReference type="RefSeq" id="WP_098141468.1">
    <property type="nucleotide sequence ID" value="NZ_NUEK01000018.1"/>
</dbReference>
<dbReference type="InterPro" id="IPR029055">
    <property type="entry name" value="Ntn_hydrolases_N"/>
</dbReference>
<reference evidence="1 2" key="1">
    <citation type="submission" date="2017-09" db="EMBL/GenBank/DDBJ databases">
        <title>Large-scale bioinformatics analysis of Bacillus genomes uncovers conserved roles of natural products in bacterial physiology.</title>
        <authorList>
            <consortium name="Agbiome Team Llc"/>
            <person name="Bleich R.M."/>
            <person name="Grubbs K.J."/>
            <person name="Santa Maria K.C."/>
            <person name="Allen S.E."/>
            <person name="Farag S."/>
            <person name="Shank E.A."/>
            <person name="Bowers A."/>
        </authorList>
    </citation>
    <scope>NUCLEOTIDE SEQUENCE [LARGE SCALE GENOMIC DNA]</scope>
    <source>
        <strain evidence="1 2">AFS042148</strain>
    </source>
</reference>
<dbReference type="Proteomes" id="UP000224044">
    <property type="component" value="Unassembled WGS sequence"/>
</dbReference>
<dbReference type="AlphaFoldDB" id="A0AAP8F149"/>
<evidence type="ECO:0000313" key="2">
    <source>
        <dbReference type="Proteomes" id="UP000224044"/>
    </source>
</evidence>
<evidence type="ECO:0000313" key="1">
    <source>
        <dbReference type="EMBL" id="PHE09065.1"/>
    </source>
</evidence>
<sequence>MSFVSVIQTEKFLTVVSDGQVTNESDKTITQKDYKKFKKISPNQYIAFAGSKGWCELLLKDLPFKENGYNLEQSVSGMKESISKLPIELGKILLSVGGVNEDGKLVVYKLSNQEGTEIERVQASGDGISYALLYNGSTEERVGRSLKKVLLEYIREIGYNTPNKAIRIQRKLNDYIADVDDSVNKITFNLTIKHP</sequence>
<dbReference type="SUPFAM" id="SSF56235">
    <property type="entry name" value="N-terminal nucleophile aminohydrolases (Ntn hydrolases)"/>
    <property type="match status" value="1"/>
</dbReference>
<gene>
    <name evidence="1" type="ORF">COF62_22980</name>
</gene>
<dbReference type="EMBL" id="NUSY01000036">
    <property type="protein sequence ID" value="PHE09065.1"/>
    <property type="molecule type" value="Genomic_DNA"/>
</dbReference>
<organism evidence="1 2">
    <name type="scientific">Bacillus toyonensis</name>
    <dbReference type="NCBI Taxonomy" id="155322"/>
    <lineage>
        <taxon>Bacteria</taxon>
        <taxon>Bacillati</taxon>
        <taxon>Bacillota</taxon>
        <taxon>Bacilli</taxon>
        <taxon>Bacillales</taxon>
        <taxon>Bacillaceae</taxon>
        <taxon>Bacillus</taxon>
        <taxon>Bacillus cereus group</taxon>
    </lineage>
</organism>
<protein>
    <submittedName>
        <fullName evidence="1">Uncharacterized protein</fullName>
    </submittedName>
</protein>
<comment type="caution">
    <text evidence="1">The sequence shown here is derived from an EMBL/GenBank/DDBJ whole genome shotgun (WGS) entry which is preliminary data.</text>
</comment>